<name>A0A1I5U1B0_9SPHN</name>
<feature type="region of interest" description="Disordered" evidence="1">
    <location>
        <begin position="474"/>
        <end position="506"/>
    </location>
</feature>
<dbReference type="Gene3D" id="3.40.50.300">
    <property type="entry name" value="P-loop containing nucleotide triphosphate hydrolases"/>
    <property type="match status" value="2"/>
</dbReference>
<protein>
    <recommendedName>
        <fullName evidence="2">Helicase HerA-like C-terminal domain-containing protein</fullName>
    </recommendedName>
</protein>
<reference evidence="3 4" key="1">
    <citation type="submission" date="2016-10" db="EMBL/GenBank/DDBJ databases">
        <authorList>
            <person name="de Groot N.N."/>
        </authorList>
    </citation>
    <scope>NUCLEOTIDE SEQUENCE [LARGE SCALE GENOMIC DNA]</scope>
    <source>
        <strain evidence="3 4">CGMCC 1.9113</strain>
    </source>
</reference>
<sequence length="546" mass="57957">MADGIFIGTGGGARQAIDLRRANRHGLIAGATGTGKTVTLQNIVEGFSAAGVPCFVADVKGDLAGLAMPGSPTAKTHAAFAARAAEIGDTGWAYRETPVQFWDLFGEQGHPVRTTVSEMGPLLLARLMGLNAVQEGVLTIAFHVADREGLLLLDLDDLQSMLAHCAERAQELTTTYGNVSKQSVGAIQRGLLQLRGQGAEHFFGEPALELTDLIRIADDGRGVVNVLAADRLMAAPKLYSTFLLWLLSELFEQLPEVGDPDKPVMCFFFDEAHLLFDEAPDVLLDKIEQVVRLIRSKGVGVYFITQNPIDIPDKVAGQLGNRVQHALRAFTPRDQAAVRAAAETFRANADVDVATAITELKVGEALVSMLLADGSPSPVERTLIAPPASRVGPVTPDERRVLIETDAVGDKYDQAVDRESAEELLAAKTQAAGAAAAEAKASTAAEKATARQAKLDAELARQAERDRIAAARIADRQRRDADRAAANSPWGKMATSAGRAASSSIGRQVANEIGKQVFGTTRRGRSSSGGLIGQVMRGVLGGLFRG</sequence>
<evidence type="ECO:0000256" key="1">
    <source>
        <dbReference type="SAM" id="MobiDB-lite"/>
    </source>
</evidence>
<organism evidence="3 4">
    <name type="scientific">Sphingomonas rubra</name>
    <dbReference type="NCBI Taxonomy" id="634430"/>
    <lineage>
        <taxon>Bacteria</taxon>
        <taxon>Pseudomonadati</taxon>
        <taxon>Pseudomonadota</taxon>
        <taxon>Alphaproteobacteria</taxon>
        <taxon>Sphingomonadales</taxon>
        <taxon>Sphingomonadaceae</taxon>
        <taxon>Sphingomonas</taxon>
    </lineage>
</organism>
<dbReference type="SUPFAM" id="SSF52540">
    <property type="entry name" value="P-loop containing nucleoside triphosphate hydrolases"/>
    <property type="match status" value="1"/>
</dbReference>
<dbReference type="PANTHER" id="PTHR30121">
    <property type="entry name" value="UNCHARACTERIZED PROTEIN YJGR-RELATED"/>
    <property type="match status" value="1"/>
</dbReference>
<dbReference type="RefSeq" id="WP_093334004.1">
    <property type="nucleotide sequence ID" value="NZ_FOXP01000010.1"/>
</dbReference>
<evidence type="ECO:0000313" key="3">
    <source>
        <dbReference type="EMBL" id="SFP89105.1"/>
    </source>
</evidence>
<feature type="compositionally biased region" description="Low complexity" evidence="1">
    <location>
        <begin position="494"/>
        <end position="504"/>
    </location>
</feature>
<keyword evidence="4" id="KW-1185">Reference proteome</keyword>
<dbReference type="STRING" id="634430.SAMN04488241_11024"/>
<dbReference type="Pfam" id="PF05872">
    <property type="entry name" value="HerA_C"/>
    <property type="match status" value="1"/>
</dbReference>
<dbReference type="EMBL" id="FOXP01000010">
    <property type="protein sequence ID" value="SFP89105.1"/>
    <property type="molecule type" value="Genomic_DNA"/>
</dbReference>
<accession>A0A1I5U1B0</accession>
<dbReference type="OrthoDB" id="9758751at2"/>
<dbReference type="AlphaFoldDB" id="A0A1I5U1B0"/>
<evidence type="ECO:0000259" key="2">
    <source>
        <dbReference type="Pfam" id="PF05872"/>
    </source>
</evidence>
<feature type="domain" description="Helicase HerA-like C-terminal" evidence="2">
    <location>
        <begin position="14"/>
        <end position="521"/>
    </location>
</feature>
<proteinExistence type="predicted"/>
<evidence type="ECO:0000313" key="4">
    <source>
        <dbReference type="Proteomes" id="UP000199586"/>
    </source>
</evidence>
<dbReference type="InterPro" id="IPR027417">
    <property type="entry name" value="P-loop_NTPase"/>
</dbReference>
<feature type="compositionally biased region" description="Basic and acidic residues" evidence="1">
    <location>
        <begin position="474"/>
        <end position="483"/>
    </location>
</feature>
<gene>
    <name evidence="3" type="ORF">SAMN04488241_11024</name>
</gene>
<dbReference type="Proteomes" id="UP000199586">
    <property type="component" value="Unassembled WGS sequence"/>
</dbReference>
<dbReference type="InterPro" id="IPR033186">
    <property type="entry name" value="HerA_C"/>
</dbReference>
<dbReference type="InterPro" id="IPR051162">
    <property type="entry name" value="T4SS_component"/>
</dbReference>
<dbReference type="PANTHER" id="PTHR30121:SF6">
    <property type="entry name" value="SLR6007 PROTEIN"/>
    <property type="match status" value="1"/>
</dbReference>